<organism evidence="5 6">
    <name type="scientific">Nonomuraea solani</name>
    <dbReference type="NCBI Taxonomy" id="1144553"/>
    <lineage>
        <taxon>Bacteria</taxon>
        <taxon>Bacillati</taxon>
        <taxon>Actinomycetota</taxon>
        <taxon>Actinomycetes</taxon>
        <taxon>Streptosporangiales</taxon>
        <taxon>Streptosporangiaceae</taxon>
        <taxon>Nonomuraea</taxon>
    </lineage>
</organism>
<keyword evidence="6" id="KW-1185">Reference proteome</keyword>
<dbReference type="PANTHER" id="PTHR46796">
    <property type="entry name" value="HTH-TYPE TRANSCRIPTIONAL ACTIVATOR RHAS-RELATED"/>
    <property type="match status" value="1"/>
</dbReference>
<keyword evidence="1" id="KW-0805">Transcription regulation</keyword>
<dbReference type="InterPro" id="IPR018060">
    <property type="entry name" value="HTH_AraC"/>
</dbReference>
<gene>
    <name evidence="5" type="ORF">SAMN05444920_1033</name>
</gene>
<evidence type="ECO:0000313" key="5">
    <source>
        <dbReference type="EMBL" id="SEG52900.1"/>
    </source>
</evidence>
<reference evidence="5 6" key="1">
    <citation type="submission" date="2016-10" db="EMBL/GenBank/DDBJ databases">
        <authorList>
            <person name="de Groot N.N."/>
        </authorList>
    </citation>
    <scope>NUCLEOTIDE SEQUENCE [LARGE SCALE GENOMIC DNA]</scope>
    <source>
        <strain evidence="5 6">CGMCC 4.7037</strain>
    </source>
</reference>
<dbReference type="Pfam" id="PF12833">
    <property type="entry name" value="HTH_18"/>
    <property type="match status" value="1"/>
</dbReference>
<dbReference type="Gene3D" id="1.10.10.60">
    <property type="entry name" value="Homeodomain-like"/>
    <property type="match status" value="1"/>
</dbReference>
<protein>
    <submittedName>
        <fullName evidence="5">AraC-type DNA-binding protein</fullName>
    </submittedName>
</protein>
<dbReference type="PROSITE" id="PS01124">
    <property type="entry name" value="HTH_ARAC_FAMILY_2"/>
    <property type="match status" value="1"/>
</dbReference>
<dbReference type="SMART" id="SM00342">
    <property type="entry name" value="HTH_ARAC"/>
    <property type="match status" value="1"/>
</dbReference>
<evidence type="ECO:0000259" key="4">
    <source>
        <dbReference type="PROSITE" id="PS01124"/>
    </source>
</evidence>
<evidence type="ECO:0000256" key="1">
    <source>
        <dbReference type="ARBA" id="ARBA00023015"/>
    </source>
</evidence>
<dbReference type="Pfam" id="PF20240">
    <property type="entry name" value="DUF6597"/>
    <property type="match status" value="1"/>
</dbReference>
<dbReference type="PANTHER" id="PTHR46796:SF15">
    <property type="entry name" value="BLL1074 PROTEIN"/>
    <property type="match status" value="1"/>
</dbReference>
<dbReference type="InterPro" id="IPR046532">
    <property type="entry name" value="DUF6597"/>
</dbReference>
<evidence type="ECO:0000313" key="6">
    <source>
        <dbReference type="Proteomes" id="UP000236732"/>
    </source>
</evidence>
<accession>A0A1H6AXB2</accession>
<keyword evidence="3" id="KW-0804">Transcription</keyword>
<name>A0A1H6AXB2_9ACTN</name>
<feature type="domain" description="HTH araC/xylS-type" evidence="4">
    <location>
        <begin position="211"/>
        <end position="306"/>
    </location>
</feature>
<dbReference type="GO" id="GO:0043565">
    <property type="term" value="F:sequence-specific DNA binding"/>
    <property type="evidence" value="ECO:0007669"/>
    <property type="project" value="InterPro"/>
</dbReference>
<keyword evidence="2 5" id="KW-0238">DNA-binding</keyword>
<dbReference type="InterPro" id="IPR050204">
    <property type="entry name" value="AraC_XylS_family_regulators"/>
</dbReference>
<proteinExistence type="predicted"/>
<dbReference type="Proteomes" id="UP000236732">
    <property type="component" value="Unassembled WGS sequence"/>
</dbReference>
<evidence type="ECO:0000256" key="3">
    <source>
        <dbReference type="ARBA" id="ARBA00023163"/>
    </source>
</evidence>
<sequence>MYVERPPSAELAGRVACEWHRTSEHDRTELVVPDACVDLIWGPGGLFVAGPDTGPMPVTMRAGTALVGIRFRPGAVGDFFGVPLADIRDARISLSDLPGGPAVLAKALNTAADRAFTGRAADAQGVPAGSGADAEGALMGEMADVRSALKGRAGDVRGALAGPAADAQGALTHLSADVDGVLADPAVDAEGALAAMRAAVKAGLTGATPTDPAAPAIASALRKGQTVAQVAWTLGFSERQLQRRSLTSFGYAPKTLQRIVRFQRALRLAREGVPLAEVAVTAGYTDQAHLANDVKRLSGVPMSQLI</sequence>
<dbReference type="AlphaFoldDB" id="A0A1H6AXB2"/>
<evidence type="ECO:0000256" key="2">
    <source>
        <dbReference type="ARBA" id="ARBA00023125"/>
    </source>
</evidence>
<dbReference type="EMBL" id="FNVT01000003">
    <property type="protein sequence ID" value="SEG52900.1"/>
    <property type="molecule type" value="Genomic_DNA"/>
</dbReference>
<dbReference type="RefSeq" id="WP_235030053.1">
    <property type="nucleotide sequence ID" value="NZ_FNVT01000003.1"/>
</dbReference>
<dbReference type="GO" id="GO:0003700">
    <property type="term" value="F:DNA-binding transcription factor activity"/>
    <property type="evidence" value="ECO:0007669"/>
    <property type="project" value="InterPro"/>
</dbReference>